<evidence type="ECO:0000313" key="2">
    <source>
        <dbReference type="Proteomes" id="UP001597097"/>
    </source>
</evidence>
<evidence type="ECO:0000313" key="1">
    <source>
        <dbReference type="EMBL" id="MFD1547085.1"/>
    </source>
</evidence>
<dbReference type="Pfam" id="PF13424">
    <property type="entry name" value="TPR_12"/>
    <property type="match status" value="1"/>
</dbReference>
<dbReference type="RefSeq" id="WP_219532456.1">
    <property type="nucleotide sequence ID" value="NZ_JAHKRM010000014.1"/>
</dbReference>
<dbReference type="InterPro" id="IPR053137">
    <property type="entry name" value="NLR-like"/>
</dbReference>
<accession>A0ABW4GW42</accession>
<dbReference type="Pfam" id="PF13374">
    <property type="entry name" value="TPR_10"/>
    <property type="match status" value="2"/>
</dbReference>
<sequence>MTGLDGWAPFIAAITEHQKRSERDGAFLRAHAEVEQKFIDLEAFHRALYADEVTAEELAALCGRTAAEMEQLRRDLARGPIRFTPAEPPSCAIHLSGSFTRVSKLMGLDRAHEFLFATDYRYRPHASVQQWAENRYLVLMGRYVVEDMWTLSLILAQLVVLTGRAFPDLEEPWAHPDFPQALLDTAQENPYLHQQIAYGMCAAVEGERFRTAVGVADDAMLTPVMFEIARGAMDFVVGHELSHVYRGHLHAAGRPANESPWFAGEAFDQVRETPNGAAVIETYLRDYWPAHSLELEADMFAMMSAADIGASVAQDLRLVGIQFAVSLLSFLDRANYLIEFGYDPAEAIGLREYSRVPGLVDMMLPMATHPWGKTRATAVTSEVQLVYRSLVDPVELRRKALLMQAVGNLLGSMSGPALNAIRWINSRPGESLAVVLPDDKLITHYWPPDATIEDDRLEQLESSASRFYTDFADPALSATVLPAKHAAEMVRRVAGPGLLEGAEELCRRLGYLAPAVEQAAAYMKQSRVSAATYLQLLPDPGSDEQTIVLTCRVTLARIRDEWGILPEAVFRIMAWYAPDDIPLELLYSRDVFPADEMDAALTTLEAYALISLDGDAVRVHPLVQAVARDADAVEPEPVFPPSETRDVAVALLDAAVPGWQDPDGWPTWRRLLSHIDVIAGHLATDAGQDPPVALWNVTAQYLLDQGMVERALGYSRRALSDGQRLQGPDHPDTLVLRHNLGHAYTVAGDYPEAISVLEQTVTDQERLIGARHPDTLTSRNSLAAAYLAAGDLSRAILLLERTASDRRRVLGRDHPHTLASQSDLATAYSSAGELSRAIPLLRKVVARSQRIQGADHPDVVIARGNLAYAYSAAGRVSKAIPLLEQSVADHERVFGPDHPNTLMSRTILAAAYEGAGEQAARPGVTPG</sequence>
<name>A0ABW4GW42_9ACTN</name>
<comment type="caution">
    <text evidence="1">The sequence shown here is derived from an EMBL/GenBank/DDBJ whole genome shotgun (WGS) entry which is preliminary data.</text>
</comment>
<dbReference type="PANTHER" id="PTHR46082">
    <property type="entry name" value="ATP/GTP-BINDING PROTEIN-RELATED"/>
    <property type="match status" value="1"/>
</dbReference>
<protein>
    <submittedName>
        <fullName evidence="1">Tetratricopeptide repeat protein</fullName>
    </submittedName>
</protein>
<dbReference type="PANTHER" id="PTHR46082:SF6">
    <property type="entry name" value="AAA+ ATPASE DOMAIN-CONTAINING PROTEIN-RELATED"/>
    <property type="match status" value="1"/>
</dbReference>
<gene>
    <name evidence="1" type="ORF">ACFSJ0_59310</name>
</gene>
<reference evidence="2" key="1">
    <citation type="journal article" date="2019" name="Int. J. Syst. Evol. Microbiol.">
        <title>The Global Catalogue of Microorganisms (GCM) 10K type strain sequencing project: providing services to taxonomists for standard genome sequencing and annotation.</title>
        <authorList>
            <consortium name="The Broad Institute Genomics Platform"/>
            <consortium name="The Broad Institute Genome Sequencing Center for Infectious Disease"/>
            <person name="Wu L."/>
            <person name="Ma J."/>
        </authorList>
    </citation>
    <scope>NUCLEOTIDE SEQUENCE [LARGE SCALE GENOMIC DNA]</scope>
    <source>
        <strain evidence="2">CGMCC 1.15399</strain>
    </source>
</reference>
<dbReference type="EMBL" id="JBHUCM010000072">
    <property type="protein sequence ID" value="MFD1547085.1"/>
    <property type="molecule type" value="Genomic_DNA"/>
</dbReference>
<dbReference type="Proteomes" id="UP001597097">
    <property type="component" value="Unassembled WGS sequence"/>
</dbReference>
<proteinExistence type="predicted"/>
<organism evidence="1 2">
    <name type="scientific">Nonomuraea guangzhouensis</name>
    <dbReference type="NCBI Taxonomy" id="1291555"/>
    <lineage>
        <taxon>Bacteria</taxon>
        <taxon>Bacillati</taxon>
        <taxon>Actinomycetota</taxon>
        <taxon>Actinomycetes</taxon>
        <taxon>Streptosporangiales</taxon>
        <taxon>Streptosporangiaceae</taxon>
        <taxon>Nonomuraea</taxon>
    </lineage>
</organism>
<keyword evidence="2" id="KW-1185">Reference proteome</keyword>